<proteinExistence type="predicted"/>
<name>A0A8S1AXK6_ARCPL</name>
<keyword evidence="2" id="KW-1185">Reference proteome</keyword>
<gene>
    <name evidence="1" type="ORF">APLA_LOCUS12838</name>
</gene>
<organism evidence="1 2">
    <name type="scientific">Arctia plantaginis</name>
    <name type="common">Wood tiger moth</name>
    <name type="synonym">Phalaena plantaginis</name>
    <dbReference type="NCBI Taxonomy" id="874455"/>
    <lineage>
        <taxon>Eukaryota</taxon>
        <taxon>Metazoa</taxon>
        <taxon>Ecdysozoa</taxon>
        <taxon>Arthropoda</taxon>
        <taxon>Hexapoda</taxon>
        <taxon>Insecta</taxon>
        <taxon>Pterygota</taxon>
        <taxon>Neoptera</taxon>
        <taxon>Endopterygota</taxon>
        <taxon>Lepidoptera</taxon>
        <taxon>Glossata</taxon>
        <taxon>Ditrysia</taxon>
        <taxon>Noctuoidea</taxon>
        <taxon>Erebidae</taxon>
        <taxon>Arctiinae</taxon>
        <taxon>Arctia</taxon>
    </lineage>
</organism>
<comment type="caution">
    <text evidence="1">The sequence shown here is derived from an EMBL/GenBank/DDBJ whole genome shotgun (WGS) entry which is preliminary data.</text>
</comment>
<evidence type="ECO:0000313" key="1">
    <source>
        <dbReference type="EMBL" id="CAB3251005.1"/>
    </source>
</evidence>
<reference evidence="1 2" key="1">
    <citation type="submission" date="2020-04" db="EMBL/GenBank/DDBJ databases">
        <authorList>
            <person name="Wallbank WR R."/>
            <person name="Pardo Diaz C."/>
            <person name="Kozak K."/>
            <person name="Martin S."/>
            <person name="Jiggins C."/>
            <person name="Moest M."/>
            <person name="Warren A I."/>
            <person name="Byers J.R.P. K."/>
            <person name="Montejo-Kovacevich G."/>
            <person name="Yen C E."/>
        </authorList>
    </citation>
    <scope>NUCLEOTIDE SEQUENCE [LARGE SCALE GENOMIC DNA]</scope>
</reference>
<dbReference type="EMBL" id="CADEBC010000541">
    <property type="protein sequence ID" value="CAB3251005.1"/>
    <property type="molecule type" value="Genomic_DNA"/>
</dbReference>
<dbReference type="OrthoDB" id="10443864at2759"/>
<accession>A0A8S1AXK6</accession>
<dbReference type="AlphaFoldDB" id="A0A8S1AXK6"/>
<protein>
    <submittedName>
        <fullName evidence="1">Uncharacterized protein</fullName>
    </submittedName>
</protein>
<evidence type="ECO:0000313" key="2">
    <source>
        <dbReference type="Proteomes" id="UP000494106"/>
    </source>
</evidence>
<sequence>MNLSCLYENVDPEHLQDFLNENTTNEVLREVTNPRKPSPTNQFLNRSAAEASQNMKNSSNRAQNNNKITILSDVKLHWTNTSFIGNEMKKTDNTNFQFDFQKFVSGKVAVKDQEKEQNNPDDITESDSARKVLKKDRKAKKKFFYYSDDSSSGGKISEEVRILKKKTRITSFFDDSDNENIF</sequence>
<dbReference type="Proteomes" id="UP000494106">
    <property type="component" value="Unassembled WGS sequence"/>
</dbReference>